<dbReference type="EMBL" id="CP041235">
    <property type="protein sequence ID" value="QOP43030.1"/>
    <property type="molecule type" value="Genomic_DNA"/>
</dbReference>
<evidence type="ECO:0000256" key="1">
    <source>
        <dbReference type="SAM" id="Phobius"/>
    </source>
</evidence>
<feature type="transmembrane region" description="Helical" evidence="1">
    <location>
        <begin position="78"/>
        <end position="96"/>
    </location>
</feature>
<sequence length="136" mass="15060">MVYITLFLSAFGAATLLPIVSEAVLVYDIAAGYNIYALLGVATLGNTLGSCLNYFLGKKGVEYLAQKKYVKMKVYKKAESMFECYGAIVLLLSWAPIIGDPITFVAGALHYNFKKFFVLVLFAKGIRYILLALFFI</sequence>
<feature type="transmembrane region" description="Helical" evidence="1">
    <location>
        <begin position="116"/>
        <end position="135"/>
    </location>
</feature>
<organism evidence="3 4">
    <name type="scientific">Sulfurimonas sediminis</name>
    <dbReference type="NCBI Taxonomy" id="2590020"/>
    <lineage>
        <taxon>Bacteria</taxon>
        <taxon>Pseudomonadati</taxon>
        <taxon>Campylobacterota</taxon>
        <taxon>Epsilonproteobacteria</taxon>
        <taxon>Campylobacterales</taxon>
        <taxon>Sulfurimonadaceae</taxon>
        <taxon>Sulfurimonas</taxon>
    </lineage>
</organism>
<proteinExistence type="predicted"/>
<evidence type="ECO:0000313" key="4">
    <source>
        <dbReference type="Proteomes" id="UP000593719"/>
    </source>
</evidence>
<feature type="transmembrane region" description="Helical" evidence="1">
    <location>
        <begin position="33"/>
        <end position="57"/>
    </location>
</feature>
<dbReference type="Pfam" id="PF09335">
    <property type="entry name" value="VTT_dom"/>
    <property type="match status" value="1"/>
</dbReference>
<dbReference type="PANTHER" id="PTHR42709:SF4">
    <property type="entry name" value="INNER MEMBRANE PROTEIN YQAA"/>
    <property type="match status" value="1"/>
</dbReference>
<keyword evidence="1" id="KW-0812">Transmembrane</keyword>
<gene>
    <name evidence="3" type="ORF">FJR45_03305</name>
</gene>
<dbReference type="AlphaFoldDB" id="A0A7M1B014"/>
<reference evidence="3 4" key="1">
    <citation type="submission" date="2019-06" db="EMBL/GenBank/DDBJ databases">
        <title>Sulfurimonas gotlandica sp. nov., a chemoautotrophic and psychrotolerant epsilonproteobacterium isolated from a pelagic redoxcline, and an emended description of the genus Sulfurimonas.</title>
        <authorList>
            <person name="Wang S."/>
            <person name="Jiang L."/>
            <person name="Shao Z."/>
        </authorList>
    </citation>
    <scope>NUCLEOTIDE SEQUENCE [LARGE SCALE GENOMIC DNA]</scope>
    <source>
        <strain evidence="3 4">S2-6</strain>
    </source>
</reference>
<keyword evidence="1" id="KW-1133">Transmembrane helix</keyword>
<protein>
    <submittedName>
        <fullName evidence="3">DedA family protein</fullName>
    </submittedName>
</protein>
<dbReference type="KEGG" id="ssei:FJR45_03305"/>
<dbReference type="Proteomes" id="UP000593719">
    <property type="component" value="Chromosome"/>
</dbReference>
<evidence type="ECO:0000313" key="3">
    <source>
        <dbReference type="EMBL" id="QOP43030.1"/>
    </source>
</evidence>
<accession>A0A7M1B014</accession>
<keyword evidence="4" id="KW-1185">Reference proteome</keyword>
<name>A0A7M1B014_9BACT</name>
<keyword evidence="1" id="KW-0472">Membrane</keyword>
<evidence type="ECO:0000259" key="2">
    <source>
        <dbReference type="Pfam" id="PF09335"/>
    </source>
</evidence>
<dbReference type="RefSeq" id="WP_193151339.1">
    <property type="nucleotide sequence ID" value="NZ_CP041235.1"/>
</dbReference>
<feature type="domain" description="VTT" evidence="2">
    <location>
        <begin position="29"/>
        <end position="134"/>
    </location>
</feature>
<dbReference type="InterPro" id="IPR032816">
    <property type="entry name" value="VTT_dom"/>
</dbReference>
<dbReference type="PANTHER" id="PTHR42709">
    <property type="entry name" value="ALKALINE PHOSPHATASE LIKE PROTEIN"/>
    <property type="match status" value="1"/>
</dbReference>
<dbReference type="InterPro" id="IPR051311">
    <property type="entry name" value="DedA_domain"/>
</dbReference>